<gene>
    <name evidence="2" type="ORF">KTU01_29450</name>
</gene>
<protein>
    <submittedName>
        <fullName evidence="2">Uncharacterized protein</fullName>
    </submittedName>
</protein>
<evidence type="ECO:0000256" key="1">
    <source>
        <dbReference type="SAM" id="MobiDB-lite"/>
    </source>
</evidence>
<feature type="compositionally biased region" description="Low complexity" evidence="1">
    <location>
        <begin position="66"/>
        <end position="78"/>
    </location>
</feature>
<sequence length="84" mass="8345">MGAGAALPGAAPPYPVTTPEGATPPVRIEYPSTVVEQPAASSSNTQEAAAVHHPPLAPTARRSPEGHCPAAPGHGHAAGIRRTA</sequence>
<dbReference type="AlphaFoldDB" id="A0A512IGJ6"/>
<keyword evidence="3" id="KW-1185">Reference proteome</keyword>
<dbReference type="EMBL" id="BJZS01000098">
    <property type="protein sequence ID" value="GEO96822.1"/>
    <property type="molecule type" value="Genomic_DNA"/>
</dbReference>
<comment type="caution">
    <text evidence="2">The sequence shown here is derived from an EMBL/GenBank/DDBJ whole genome shotgun (WGS) entry which is preliminary data.</text>
</comment>
<evidence type="ECO:0000313" key="2">
    <source>
        <dbReference type="EMBL" id="GEO96822.1"/>
    </source>
</evidence>
<evidence type="ECO:0000313" key="3">
    <source>
        <dbReference type="Proteomes" id="UP000321103"/>
    </source>
</evidence>
<organism evidence="2 3">
    <name type="scientific">Kocuria turfanensis</name>
    <dbReference type="NCBI Taxonomy" id="388357"/>
    <lineage>
        <taxon>Bacteria</taxon>
        <taxon>Bacillati</taxon>
        <taxon>Actinomycetota</taxon>
        <taxon>Actinomycetes</taxon>
        <taxon>Micrococcales</taxon>
        <taxon>Micrococcaceae</taxon>
        <taxon>Kocuria</taxon>
    </lineage>
</organism>
<accession>A0A512IGJ6</accession>
<feature type="region of interest" description="Disordered" evidence="1">
    <location>
        <begin position="1"/>
        <end position="84"/>
    </location>
</feature>
<reference evidence="2 3" key="1">
    <citation type="submission" date="2019-07" db="EMBL/GenBank/DDBJ databases">
        <title>Whole genome shotgun sequence of Kocuria turfanensis NBRC 107627.</title>
        <authorList>
            <person name="Hosoyama A."/>
            <person name="Uohara A."/>
            <person name="Ohji S."/>
            <person name="Ichikawa N."/>
        </authorList>
    </citation>
    <scope>NUCLEOTIDE SEQUENCE [LARGE SCALE GENOMIC DNA]</scope>
    <source>
        <strain evidence="2 3">NBRC 107627</strain>
    </source>
</reference>
<dbReference type="Proteomes" id="UP000321103">
    <property type="component" value="Unassembled WGS sequence"/>
</dbReference>
<proteinExistence type="predicted"/>
<name>A0A512IGJ6_9MICC</name>